<dbReference type="PANTHER" id="PTHR34977:SF1">
    <property type="entry name" value="UPF0337 PROTEIN YJBJ"/>
    <property type="match status" value="1"/>
</dbReference>
<dbReference type="Gene3D" id="1.10.1470.10">
    <property type="entry name" value="YjbJ"/>
    <property type="match status" value="1"/>
</dbReference>
<sequence length="67" mass="7653">MNWDVIQGKWKQLKGDTQSYWGKLTDDDVDRAAGDREKLVGIVQERYGLAKDDAERQVDEFAAKHSA</sequence>
<dbReference type="PIRSF" id="PIRSF039008">
    <property type="entry name" value="YjbJ"/>
    <property type="match status" value="1"/>
</dbReference>
<dbReference type="InterPro" id="IPR008462">
    <property type="entry name" value="CsbD"/>
</dbReference>
<dbReference type="InterPro" id="IPR036629">
    <property type="entry name" value="YjbJ_sf"/>
</dbReference>
<dbReference type="AlphaFoldDB" id="A0A1U7D756"/>
<evidence type="ECO:0000256" key="1">
    <source>
        <dbReference type="ARBA" id="ARBA00009129"/>
    </source>
</evidence>
<feature type="domain" description="CsbD-like" evidence="2">
    <location>
        <begin position="4"/>
        <end position="56"/>
    </location>
</feature>
<dbReference type="RefSeq" id="WP_017468240.1">
    <property type="nucleotide sequence ID" value="NZ_BMEW01000001.1"/>
</dbReference>
<dbReference type="SUPFAM" id="SSF69047">
    <property type="entry name" value="Hypothetical protein YjbJ"/>
    <property type="match status" value="1"/>
</dbReference>
<dbReference type="STRING" id="1229727.Ga0080559_TMP3173"/>
<accession>A0A1U7D756</accession>
<evidence type="ECO:0000313" key="3">
    <source>
        <dbReference type="EMBL" id="APX23969.1"/>
    </source>
</evidence>
<dbReference type="PANTHER" id="PTHR34977">
    <property type="entry name" value="UPF0337 PROTEIN YJBJ"/>
    <property type="match status" value="1"/>
</dbReference>
<organism evidence="3 4">
    <name type="scientific">Salipiger profundus</name>
    <dbReference type="NCBI Taxonomy" id="1229727"/>
    <lineage>
        <taxon>Bacteria</taxon>
        <taxon>Pseudomonadati</taxon>
        <taxon>Pseudomonadota</taxon>
        <taxon>Alphaproteobacteria</taxon>
        <taxon>Rhodobacterales</taxon>
        <taxon>Roseobacteraceae</taxon>
        <taxon>Salipiger</taxon>
    </lineage>
</organism>
<gene>
    <name evidence="3" type="ORF">Ga0080559_TMP3173</name>
</gene>
<evidence type="ECO:0000259" key="2">
    <source>
        <dbReference type="Pfam" id="PF05532"/>
    </source>
</evidence>
<protein>
    <recommendedName>
        <fullName evidence="2">CsbD-like domain-containing protein</fullName>
    </recommendedName>
</protein>
<reference evidence="3 4" key="1">
    <citation type="submission" date="2016-03" db="EMBL/GenBank/DDBJ databases">
        <title>Deep-sea bacteria in the southern Pacific.</title>
        <authorList>
            <person name="Tang K."/>
        </authorList>
    </citation>
    <scope>NUCLEOTIDE SEQUENCE [LARGE SCALE GENOMIC DNA]</scope>
    <source>
        <strain evidence="3 4">JLT2016</strain>
    </source>
</reference>
<dbReference type="Proteomes" id="UP000186559">
    <property type="component" value="Chromosome"/>
</dbReference>
<dbReference type="Pfam" id="PF05532">
    <property type="entry name" value="CsbD"/>
    <property type="match status" value="1"/>
</dbReference>
<dbReference type="InterPro" id="IPR026042">
    <property type="entry name" value="YjbJ"/>
</dbReference>
<evidence type="ECO:0000313" key="4">
    <source>
        <dbReference type="Proteomes" id="UP000186559"/>
    </source>
</evidence>
<comment type="similarity">
    <text evidence="1">Belongs to the UPF0337 (CsbD) family.</text>
</comment>
<dbReference type="InterPro" id="IPR050423">
    <property type="entry name" value="UPF0337_stress_rsp"/>
</dbReference>
<keyword evidence="4" id="KW-1185">Reference proteome</keyword>
<dbReference type="EMBL" id="CP014796">
    <property type="protein sequence ID" value="APX23969.1"/>
    <property type="molecule type" value="Genomic_DNA"/>
</dbReference>
<name>A0A1U7D756_9RHOB</name>
<dbReference type="KEGG" id="tpro:Ga0080559_TMP3173"/>
<dbReference type="OrthoDB" id="9796058at2"/>
<proteinExistence type="inferred from homology"/>